<proteinExistence type="inferred from homology"/>
<dbReference type="PANTHER" id="PTHR40074">
    <property type="entry name" value="O-ACETYLTRANSFERASE WECH"/>
    <property type="match status" value="1"/>
</dbReference>
<gene>
    <name evidence="9" type="ORF">GCM10011512_28650</name>
</gene>
<protein>
    <recommendedName>
        <fullName evidence="8">Acyltransferase 3 domain-containing protein</fullName>
    </recommendedName>
</protein>
<evidence type="ECO:0000256" key="3">
    <source>
        <dbReference type="ARBA" id="ARBA00022475"/>
    </source>
</evidence>
<feature type="transmembrane region" description="Helical" evidence="7">
    <location>
        <begin position="110"/>
        <end position="130"/>
    </location>
</feature>
<organism evidence="9 10">
    <name type="scientific">Tersicoccus solisilvae</name>
    <dbReference type="NCBI Taxonomy" id="1882339"/>
    <lineage>
        <taxon>Bacteria</taxon>
        <taxon>Bacillati</taxon>
        <taxon>Actinomycetota</taxon>
        <taxon>Actinomycetes</taxon>
        <taxon>Micrococcales</taxon>
        <taxon>Micrococcaceae</taxon>
        <taxon>Tersicoccus</taxon>
    </lineage>
</organism>
<dbReference type="RefSeq" id="WP_188669111.1">
    <property type="nucleotide sequence ID" value="NZ_BMJI01000028.1"/>
</dbReference>
<feature type="transmembrane region" description="Helical" evidence="7">
    <location>
        <begin position="172"/>
        <end position="189"/>
    </location>
</feature>
<evidence type="ECO:0000256" key="1">
    <source>
        <dbReference type="ARBA" id="ARBA00004651"/>
    </source>
</evidence>
<evidence type="ECO:0000313" key="9">
    <source>
        <dbReference type="EMBL" id="GGD00063.1"/>
    </source>
</evidence>
<feature type="transmembrane region" description="Helical" evidence="7">
    <location>
        <begin position="321"/>
        <end position="340"/>
    </location>
</feature>
<evidence type="ECO:0000313" key="10">
    <source>
        <dbReference type="Proteomes" id="UP000597761"/>
    </source>
</evidence>
<accession>A0ABQ1PNL9</accession>
<dbReference type="PANTHER" id="PTHR40074:SF2">
    <property type="entry name" value="O-ACETYLTRANSFERASE WECH"/>
    <property type="match status" value="1"/>
</dbReference>
<reference evidence="10" key="1">
    <citation type="journal article" date="2019" name="Int. J. Syst. Evol. Microbiol.">
        <title>The Global Catalogue of Microorganisms (GCM) 10K type strain sequencing project: providing services to taxonomists for standard genome sequencing and annotation.</title>
        <authorList>
            <consortium name="The Broad Institute Genomics Platform"/>
            <consortium name="The Broad Institute Genome Sequencing Center for Infectious Disease"/>
            <person name="Wu L."/>
            <person name="Ma J."/>
        </authorList>
    </citation>
    <scope>NUCLEOTIDE SEQUENCE [LARGE SCALE GENOMIC DNA]</scope>
    <source>
        <strain evidence="10">CGMCC 1.15480</strain>
    </source>
</reference>
<comment type="caution">
    <text evidence="9">The sequence shown here is derived from an EMBL/GenBank/DDBJ whole genome shotgun (WGS) entry which is preliminary data.</text>
</comment>
<comment type="similarity">
    <text evidence="2">Belongs to the acyltransferase 3 family.</text>
</comment>
<feature type="transmembrane region" description="Helical" evidence="7">
    <location>
        <begin position="150"/>
        <end position="167"/>
    </location>
</feature>
<dbReference type="Proteomes" id="UP000597761">
    <property type="component" value="Unassembled WGS sequence"/>
</dbReference>
<evidence type="ECO:0000256" key="5">
    <source>
        <dbReference type="ARBA" id="ARBA00022989"/>
    </source>
</evidence>
<evidence type="ECO:0000256" key="7">
    <source>
        <dbReference type="SAM" id="Phobius"/>
    </source>
</evidence>
<keyword evidence="3" id="KW-1003">Cell membrane</keyword>
<keyword evidence="6 7" id="KW-0472">Membrane</keyword>
<name>A0ABQ1PNL9_9MICC</name>
<evidence type="ECO:0000256" key="2">
    <source>
        <dbReference type="ARBA" id="ARBA00007400"/>
    </source>
</evidence>
<dbReference type="InterPro" id="IPR002656">
    <property type="entry name" value="Acyl_transf_3_dom"/>
</dbReference>
<dbReference type="Pfam" id="PF01757">
    <property type="entry name" value="Acyl_transf_3"/>
    <property type="match status" value="1"/>
</dbReference>
<feature type="transmembrane region" description="Helical" evidence="7">
    <location>
        <begin position="195"/>
        <end position="213"/>
    </location>
</feature>
<evidence type="ECO:0000259" key="8">
    <source>
        <dbReference type="Pfam" id="PF01757"/>
    </source>
</evidence>
<evidence type="ECO:0000256" key="4">
    <source>
        <dbReference type="ARBA" id="ARBA00022692"/>
    </source>
</evidence>
<comment type="subcellular location">
    <subcellularLocation>
        <location evidence="1">Cell membrane</location>
        <topology evidence="1">Multi-pass membrane protein</topology>
    </subcellularLocation>
</comment>
<feature type="transmembrane region" description="Helical" evidence="7">
    <location>
        <begin position="225"/>
        <end position="245"/>
    </location>
</feature>
<keyword evidence="10" id="KW-1185">Reference proteome</keyword>
<evidence type="ECO:0000256" key="6">
    <source>
        <dbReference type="ARBA" id="ARBA00023136"/>
    </source>
</evidence>
<feature type="domain" description="Acyltransferase 3" evidence="8">
    <location>
        <begin position="27"/>
        <end position="339"/>
    </location>
</feature>
<feature type="transmembrane region" description="Helical" evidence="7">
    <location>
        <begin position="291"/>
        <end position="309"/>
    </location>
</feature>
<sequence length="363" mass="39319">MLERRPVAAATRRVTPSAPAVTGARLPWVDAARGLAVCGVVLFHVCLWHLTPMAATDPAAAGAVSGWGRLNALIDALRMPVLLSMSGYLASRRIAAGFRAARPSVAANAWLYVVWLVVYAVVGVAVADGVPHRVDGPVDVLAQLLVPDTPLWYLMALVLYTVVLTLLRNVPGWAVLAAFALVSWTAEVVDATPEFWTKILALGLYFAIGARFPQLVRSLASRATVPRAFLVAVVLAALIWADRFFPTVELSEAFERVRGIAVVVGFGCIVAVLVRSRPMQWFARVIGRRTLWIYVLHVPVLQLLVTALPPERLAHALPTPALWLLPVVEAPTVVVVCWWVGRLLSATPARVLFSPPWQGRPGA</sequence>
<feature type="transmembrane region" description="Helical" evidence="7">
    <location>
        <begin position="257"/>
        <end position="275"/>
    </location>
</feature>
<keyword evidence="5 7" id="KW-1133">Transmembrane helix</keyword>
<dbReference type="EMBL" id="BMJI01000028">
    <property type="protein sequence ID" value="GGD00063.1"/>
    <property type="molecule type" value="Genomic_DNA"/>
</dbReference>
<keyword evidence="4 7" id="KW-0812">Transmembrane</keyword>